<evidence type="ECO:0000313" key="1">
    <source>
        <dbReference type="EMBL" id="JAH91986.1"/>
    </source>
</evidence>
<dbReference type="EMBL" id="GBXM01016591">
    <property type="protein sequence ID" value="JAH91986.1"/>
    <property type="molecule type" value="Transcribed_RNA"/>
</dbReference>
<name>A0A0E9WNX1_ANGAN</name>
<accession>A0A0E9WNX1</accession>
<sequence length="38" mass="4127">MTSGTHYSTYSVILKFCSCNVCSREQHSIGPSTVLTGM</sequence>
<organism evidence="1">
    <name type="scientific">Anguilla anguilla</name>
    <name type="common">European freshwater eel</name>
    <name type="synonym">Muraena anguilla</name>
    <dbReference type="NCBI Taxonomy" id="7936"/>
    <lineage>
        <taxon>Eukaryota</taxon>
        <taxon>Metazoa</taxon>
        <taxon>Chordata</taxon>
        <taxon>Craniata</taxon>
        <taxon>Vertebrata</taxon>
        <taxon>Euteleostomi</taxon>
        <taxon>Actinopterygii</taxon>
        <taxon>Neopterygii</taxon>
        <taxon>Teleostei</taxon>
        <taxon>Anguilliformes</taxon>
        <taxon>Anguillidae</taxon>
        <taxon>Anguilla</taxon>
    </lineage>
</organism>
<reference evidence="1" key="1">
    <citation type="submission" date="2014-11" db="EMBL/GenBank/DDBJ databases">
        <authorList>
            <person name="Amaro Gonzalez C."/>
        </authorList>
    </citation>
    <scope>NUCLEOTIDE SEQUENCE</scope>
</reference>
<protein>
    <submittedName>
        <fullName evidence="1">Uncharacterized protein</fullName>
    </submittedName>
</protein>
<dbReference type="AlphaFoldDB" id="A0A0E9WNX1"/>
<reference evidence="1" key="2">
    <citation type="journal article" date="2015" name="Fish Shellfish Immunol.">
        <title>Early steps in the European eel (Anguilla anguilla)-Vibrio vulnificus interaction in the gills: Role of the RtxA13 toxin.</title>
        <authorList>
            <person name="Callol A."/>
            <person name="Pajuelo D."/>
            <person name="Ebbesson L."/>
            <person name="Teles M."/>
            <person name="MacKenzie S."/>
            <person name="Amaro C."/>
        </authorList>
    </citation>
    <scope>NUCLEOTIDE SEQUENCE</scope>
</reference>
<proteinExistence type="predicted"/>